<evidence type="ECO:0000256" key="5">
    <source>
        <dbReference type="ARBA" id="ARBA00022833"/>
    </source>
</evidence>
<evidence type="ECO:0000256" key="6">
    <source>
        <dbReference type="RuleBase" id="RU361203"/>
    </source>
</evidence>
<evidence type="ECO:0000313" key="11">
    <source>
        <dbReference type="Proteomes" id="UP001459277"/>
    </source>
</evidence>
<keyword evidence="4" id="KW-0732">Signal</keyword>
<dbReference type="PANTHER" id="PTHR45778">
    <property type="entry name" value="PURPLE ACID PHOSPHATASE-RELATED"/>
    <property type="match status" value="1"/>
</dbReference>
<evidence type="ECO:0000313" key="10">
    <source>
        <dbReference type="EMBL" id="KAK9995383.1"/>
    </source>
</evidence>
<dbReference type="InterPro" id="IPR008963">
    <property type="entry name" value="Purple_acid_Pase-like_N"/>
</dbReference>
<dbReference type="GO" id="GO:0046872">
    <property type="term" value="F:metal ion binding"/>
    <property type="evidence" value="ECO:0007669"/>
    <property type="project" value="InterPro"/>
</dbReference>
<evidence type="ECO:0000259" key="8">
    <source>
        <dbReference type="Pfam" id="PF00149"/>
    </source>
</evidence>
<dbReference type="EMBL" id="JAZDWU010000007">
    <property type="protein sequence ID" value="KAK9995383.1"/>
    <property type="molecule type" value="Genomic_DNA"/>
</dbReference>
<keyword evidence="5" id="KW-0862">Zinc</keyword>
<evidence type="ECO:0000256" key="3">
    <source>
        <dbReference type="ARBA" id="ARBA00011738"/>
    </source>
</evidence>
<dbReference type="Pfam" id="PF17808">
    <property type="entry name" value="fn3_PAP"/>
    <property type="match status" value="1"/>
</dbReference>
<comment type="similarity">
    <text evidence="2 6">Belongs to the metallophosphoesterase superfamily. Purple acid phosphatase family.</text>
</comment>
<dbReference type="Gene3D" id="3.60.21.10">
    <property type="match status" value="1"/>
</dbReference>
<comment type="subunit">
    <text evidence="3">Homodimer.</text>
</comment>
<sequence length="670" mass="76370">MSNSSEQTLEEDHGVVVEPPPSSDQNPSEQSEQQQTQEWETMARAWLLSFPEAKAVSMDEVEAWIDSNHHSLPEGIRSMPRSDVCQRLISIQKMRLPTQEKEVSQFDLENPPYRFQRTDQWRPVYSWLESLDQEEVVKSKEISDWLSANPDIQEQLCSRHTRYHLMHYIKKCHIKILKRKERKMGLQQQQNKETSLKVRRTVIMKQPEELQSNAVINLPKDGDAFLTKRKEAYLKYEMYFGGVGEAAFPNFLNATRWKIMKNLETANLCLCKLRSAMLIPLYQKMFSFSPMHLKSHCPRLPSTGPSLLFTLMLPSELNQAFLAPSSSICPLVVVPKQEALHLCSAPIKYKFANDSNAEYTKTGKASLKFRLINQRADFSIALFSGGLSNPKQLAVLNTVTFSNPRAPVYPRLSQGKSWNEMTVTWTSGNNIIDAVPFVEWGFKGESQTQSPAGTFTFHRNAMCGPPARTFGWHDPGYIHTSFLKDLWPKSLYRPHRAERDGSNEYTNLQPGSLNTTDQLIKDLDNTDIVFHIGDITYANGFISQWDQFTSQVEPIASTVPYMIASGNHERDVPGTSSFFETNDSGGECGVLAETMFCVPAENRAKFWEVMPTLLEGSEQYKFIEKCLATADRQKQPWLIFSAHRVLGYSSAYWKDGSYGESMGRDSLQKL</sequence>
<dbReference type="SUPFAM" id="SSF49363">
    <property type="entry name" value="Purple acid phosphatase, N-terminal domain"/>
    <property type="match status" value="1"/>
</dbReference>
<accession>A0AAW2CCI8</accession>
<dbReference type="AlphaFoldDB" id="A0AAW2CCI8"/>
<gene>
    <name evidence="10" type="ORF">SO802_020069</name>
</gene>
<evidence type="ECO:0000256" key="4">
    <source>
        <dbReference type="ARBA" id="ARBA00022729"/>
    </source>
</evidence>
<dbReference type="InterPro" id="IPR040974">
    <property type="entry name" value="Fn3_PAP"/>
</dbReference>
<evidence type="ECO:0000256" key="7">
    <source>
        <dbReference type="SAM" id="MobiDB-lite"/>
    </source>
</evidence>
<keyword evidence="11" id="KW-1185">Reference proteome</keyword>
<reference evidence="10 11" key="1">
    <citation type="submission" date="2024-01" db="EMBL/GenBank/DDBJ databases">
        <title>A telomere-to-telomere, gap-free genome of sweet tea (Lithocarpus litseifolius).</title>
        <authorList>
            <person name="Zhou J."/>
        </authorList>
    </citation>
    <scope>NUCLEOTIDE SEQUENCE [LARGE SCALE GENOMIC DNA]</scope>
    <source>
        <strain evidence="10">Zhou-2022a</strain>
        <tissue evidence="10">Leaf</tissue>
    </source>
</reference>
<dbReference type="PANTHER" id="PTHR45778:SF44">
    <property type="entry name" value="PURPLE ACID PHOSPHATASE"/>
    <property type="match status" value="1"/>
</dbReference>
<protein>
    <recommendedName>
        <fullName evidence="6">Purple acid phosphatase</fullName>
        <ecNumber evidence="6">3.1.3.2</ecNumber>
    </recommendedName>
</protein>
<dbReference type="Proteomes" id="UP001459277">
    <property type="component" value="Unassembled WGS sequence"/>
</dbReference>
<dbReference type="SUPFAM" id="SSF56300">
    <property type="entry name" value="Metallo-dependent phosphatases"/>
    <property type="match status" value="1"/>
</dbReference>
<evidence type="ECO:0000256" key="2">
    <source>
        <dbReference type="ARBA" id="ARBA00008723"/>
    </source>
</evidence>
<dbReference type="Pfam" id="PF00149">
    <property type="entry name" value="Metallophos"/>
    <property type="match status" value="1"/>
</dbReference>
<feature type="region of interest" description="Disordered" evidence="7">
    <location>
        <begin position="1"/>
        <end position="38"/>
    </location>
</feature>
<dbReference type="InterPro" id="IPR029052">
    <property type="entry name" value="Metallo-depent_PP-like"/>
</dbReference>
<comment type="caution">
    <text evidence="10">The sequence shown here is derived from an EMBL/GenBank/DDBJ whole genome shotgun (WGS) entry which is preliminary data.</text>
</comment>
<proteinExistence type="inferred from homology"/>
<feature type="compositionally biased region" description="Low complexity" evidence="7">
    <location>
        <begin position="23"/>
        <end position="38"/>
    </location>
</feature>
<name>A0AAW2CCI8_9ROSI</name>
<dbReference type="InterPro" id="IPR004843">
    <property type="entry name" value="Calcineurin-like_PHP"/>
</dbReference>
<keyword evidence="6" id="KW-0378">Hydrolase</keyword>
<dbReference type="EC" id="3.1.3.2" evidence="6"/>
<comment type="cofactor">
    <cofactor evidence="1">
        <name>Fe cation</name>
        <dbReference type="ChEBI" id="CHEBI:24875"/>
    </cofactor>
</comment>
<comment type="catalytic activity">
    <reaction evidence="6">
        <text>a phosphate monoester + H2O = an alcohol + phosphate</text>
        <dbReference type="Rhea" id="RHEA:15017"/>
        <dbReference type="ChEBI" id="CHEBI:15377"/>
        <dbReference type="ChEBI" id="CHEBI:30879"/>
        <dbReference type="ChEBI" id="CHEBI:43474"/>
        <dbReference type="ChEBI" id="CHEBI:67140"/>
        <dbReference type="EC" id="3.1.3.2"/>
    </reaction>
</comment>
<feature type="domain" description="Purple acid phosphatase Fn3-like" evidence="9">
    <location>
        <begin position="326"/>
        <end position="403"/>
    </location>
</feature>
<feature type="domain" description="Calcineurin-like phosphoesterase" evidence="8">
    <location>
        <begin position="509"/>
        <end position="654"/>
    </location>
</feature>
<evidence type="ECO:0000259" key="9">
    <source>
        <dbReference type="Pfam" id="PF17808"/>
    </source>
</evidence>
<organism evidence="10 11">
    <name type="scientific">Lithocarpus litseifolius</name>
    <dbReference type="NCBI Taxonomy" id="425828"/>
    <lineage>
        <taxon>Eukaryota</taxon>
        <taxon>Viridiplantae</taxon>
        <taxon>Streptophyta</taxon>
        <taxon>Embryophyta</taxon>
        <taxon>Tracheophyta</taxon>
        <taxon>Spermatophyta</taxon>
        <taxon>Magnoliopsida</taxon>
        <taxon>eudicotyledons</taxon>
        <taxon>Gunneridae</taxon>
        <taxon>Pentapetalae</taxon>
        <taxon>rosids</taxon>
        <taxon>fabids</taxon>
        <taxon>Fagales</taxon>
        <taxon>Fagaceae</taxon>
        <taxon>Lithocarpus</taxon>
    </lineage>
</organism>
<dbReference type="GO" id="GO:0003993">
    <property type="term" value="F:acid phosphatase activity"/>
    <property type="evidence" value="ECO:0007669"/>
    <property type="project" value="UniProtKB-EC"/>
</dbReference>
<evidence type="ECO:0000256" key="1">
    <source>
        <dbReference type="ARBA" id="ARBA00001962"/>
    </source>
</evidence>